<organism evidence="1 2">
    <name type="scientific">Bradyrhizobium jicamae</name>
    <dbReference type="NCBI Taxonomy" id="280332"/>
    <lineage>
        <taxon>Bacteria</taxon>
        <taxon>Pseudomonadati</taxon>
        <taxon>Pseudomonadota</taxon>
        <taxon>Alphaproteobacteria</taxon>
        <taxon>Hyphomicrobiales</taxon>
        <taxon>Nitrobacteraceae</taxon>
        <taxon>Bradyrhizobium</taxon>
    </lineage>
</organism>
<reference evidence="1 2" key="1">
    <citation type="submission" date="2014-03" db="EMBL/GenBank/DDBJ databases">
        <title>Bradyrhizobium valentinum sp. nov., isolated from effective nodules of Lupinus mariae-josephae, a lupine endemic of basic-lime soils in Eastern Spain.</title>
        <authorList>
            <person name="Duran D."/>
            <person name="Rey L."/>
            <person name="Navarro A."/>
            <person name="Busquets A."/>
            <person name="Imperial J."/>
            <person name="Ruiz-Argueso T."/>
        </authorList>
    </citation>
    <scope>NUCLEOTIDE SEQUENCE [LARGE SCALE GENOMIC DNA]</scope>
    <source>
        <strain evidence="1 2">PAC68</strain>
    </source>
</reference>
<comment type="caution">
    <text evidence="1">The sequence shown here is derived from an EMBL/GenBank/DDBJ whole genome shotgun (WGS) entry which is preliminary data.</text>
</comment>
<evidence type="ECO:0000313" key="1">
    <source>
        <dbReference type="EMBL" id="KRQ93798.1"/>
    </source>
</evidence>
<protein>
    <submittedName>
        <fullName evidence="1">Uncharacterized protein</fullName>
    </submittedName>
</protein>
<accession>A0A0R3KDV9</accession>
<evidence type="ECO:0000313" key="2">
    <source>
        <dbReference type="Proteomes" id="UP000050863"/>
    </source>
</evidence>
<dbReference type="Proteomes" id="UP000050863">
    <property type="component" value="Unassembled WGS sequence"/>
</dbReference>
<dbReference type="AlphaFoldDB" id="A0A0R3KDV9"/>
<sequence>MRSLCRAYTEESIRHLAAIMRQPEYPPAARVQAANVLLDRGWGKPPQSHVGEAGGDIHVTIRQIIEDSGKQ</sequence>
<dbReference type="EMBL" id="LLXZ01000223">
    <property type="protein sequence ID" value="KRQ93798.1"/>
    <property type="molecule type" value="Genomic_DNA"/>
</dbReference>
<proteinExistence type="predicted"/>
<gene>
    <name evidence="1" type="ORF">CQ12_34380</name>
</gene>
<name>A0A0R3KDV9_9BRAD</name>
<keyword evidence="2" id="KW-1185">Reference proteome</keyword>